<dbReference type="InterPro" id="IPR023753">
    <property type="entry name" value="FAD/NAD-binding_dom"/>
</dbReference>
<evidence type="ECO:0000256" key="5">
    <source>
        <dbReference type="ARBA" id="ARBA00022741"/>
    </source>
</evidence>
<dbReference type="RefSeq" id="WP_369601407.1">
    <property type="nucleotide sequence ID" value="NZ_CP154858.1"/>
</dbReference>
<comment type="cofactor">
    <cofactor evidence="1">
        <name>FAD</name>
        <dbReference type="ChEBI" id="CHEBI:57692"/>
    </cofactor>
</comment>
<sequence>MAHVVVIGAGTGGMPCAYELRDALKDQAHEITLINERPDFQFVPSNPWIAVGWREPEQISFPIEPHLRKRKINFKCARVDHIDAKASRLELSTGETLDYDYLVIATGPQLDFSHVPGTGPEAGTASVCTLSHAIQAHEDFQALVRNPGPVVVGALPGASCFGPAYEYAFIVHKALADLKIRDKVPMYYVTPEPYIGHLGLAGVGDSKTMLESALRHRHIQWITNAKVTRAEEGVLYVDELNENGELKKQHELPYRHSMLLPAFKGVDAVASVPDLCNPKGFVITDEYQRSPVYPNIYAIGVCVAIPPVEATPVPTGTPKTGYMIESMVTAVVHNIQNQIEGKAPDHKPSLAALCLADMGDSGAAFLAMPQIPPRNVTWYKEGRWAHWAKVAFEKYFIHKMKTGKSEPFYEKLTLRAVGLTRLKDKVTP</sequence>
<dbReference type="EC" id="1.8.5.4" evidence="12"/>
<reference evidence="16" key="1">
    <citation type="submission" date="2024-05" db="EMBL/GenBank/DDBJ databases">
        <title>Genome sequencing of novel strain.</title>
        <authorList>
            <person name="Ganbat D."/>
            <person name="Ganbat S."/>
            <person name="Lee S.-J."/>
        </authorList>
    </citation>
    <scope>NUCLEOTIDE SEQUENCE</scope>
    <source>
        <strain evidence="16">SMD15-11</strain>
    </source>
</reference>
<dbReference type="Pfam" id="PF07992">
    <property type="entry name" value="Pyr_redox_2"/>
    <property type="match status" value="1"/>
</dbReference>
<dbReference type="KEGG" id="tcd:AAIA72_16630"/>
<dbReference type="InterPro" id="IPR051169">
    <property type="entry name" value="NADH-Q_oxidoreductase"/>
</dbReference>
<keyword evidence="7" id="KW-0560">Oxidoreductase</keyword>
<dbReference type="PANTHER" id="PTHR42913:SF6">
    <property type="entry name" value="SULFIDE-QUINONE REDUCTASE"/>
    <property type="match status" value="1"/>
</dbReference>
<dbReference type="FunFam" id="3.50.50.100:FF:000017">
    <property type="entry name" value="Sulfide-quinone reductase"/>
    <property type="match status" value="1"/>
</dbReference>
<evidence type="ECO:0000256" key="11">
    <source>
        <dbReference type="ARBA" id="ARBA00060891"/>
    </source>
</evidence>
<dbReference type="GO" id="GO:0048038">
    <property type="term" value="F:quinone binding"/>
    <property type="evidence" value="ECO:0007669"/>
    <property type="project" value="UniProtKB-KW"/>
</dbReference>
<dbReference type="PANTHER" id="PTHR42913">
    <property type="entry name" value="APOPTOSIS-INDUCING FACTOR 1"/>
    <property type="match status" value="1"/>
</dbReference>
<evidence type="ECO:0000256" key="1">
    <source>
        <dbReference type="ARBA" id="ARBA00001974"/>
    </source>
</evidence>
<dbReference type="GO" id="GO:0016020">
    <property type="term" value="C:membrane"/>
    <property type="evidence" value="ECO:0007669"/>
    <property type="project" value="UniProtKB-SubCell"/>
</dbReference>
<gene>
    <name evidence="16" type="ORF">AAIA72_16630</name>
</gene>
<organism evidence="16">
    <name type="scientific">Thermohahella caldifontis</name>
    <dbReference type="NCBI Taxonomy" id="3142973"/>
    <lineage>
        <taxon>Bacteria</taxon>
        <taxon>Pseudomonadati</taxon>
        <taxon>Pseudomonadota</taxon>
        <taxon>Gammaproteobacteria</taxon>
        <taxon>Oceanospirillales</taxon>
        <taxon>Hahellaceae</taxon>
        <taxon>Thermohahella</taxon>
    </lineage>
</organism>
<evidence type="ECO:0000256" key="10">
    <source>
        <dbReference type="ARBA" id="ARBA00054727"/>
    </source>
</evidence>
<dbReference type="GO" id="GO:0003955">
    <property type="term" value="F:NAD(P)H dehydrogenase (quinone) activity"/>
    <property type="evidence" value="ECO:0007669"/>
    <property type="project" value="TreeGrafter"/>
</dbReference>
<evidence type="ECO:0000259" key="15">
    <source>
        <dbReference type="Pfam" id="PF07992"/>
    </source>
</evidence>
<feature type="domain" description="FAD/NAD(P)-binding" evidence="15">
    <location>
        <begin position="3"/>
        <end position="303"/>
    </location>
</feature>
<evidence type="ECO:0000256" key="3">
    <source>
        <dbReference type="ARBA" id="ARBA00022630"/>
    </source>
</evidence>
<evidence type="ECO:0000256" key="2">
    <source>
        <dbReference type="ARBA" id="ARBA00004170"/>
    </source>
</evidence>
<keyword evidence="6" id="KW-0274">FAD</keyword>
<comment type="catalytic activity">
    <reaction evidence="9">
        <text>n a quinone + n hydrogen sulfide + n H(+) = polysulfur(n-2) + n a quinol</text>
        <dbReference type="Rhea" id="RHEA:30239"/>
        <dbReference type="Rhea" id="RHEA-COMP:19475"/>
        <dbReference type="ChEBI" id="CHEBI:15378"/>
        <dbReference type="ChEBI" id="CHEBI:17909"/>
        <dbReference type="ChEBI" id="CHEBI:24646"/>
        <dbReference type="ChEBI" id="CHEBI:29919"/>
        <dbReference type="ChEBI" id="CHEBI:132124"/>
        <dbReference type="EC" id="1.8.5.4"/>
    </reaction>
</comment>
<evidence type="ECO:0000256" key="12">
    <source>
        <dbReference type="ARBA" id="ARBA00066453"/>
    </source>
</evidence>
<dbReference type="Gene3D" id="3.50.50.100">
    <property type="match status" value="1"/>
</dbReference>
<dbReference type="AlphaFoldDB" id="A0AB39UVQ2"/>
<proteinExistence type="inferred from homology"/>
<keyword evidence="3" id="KW-0285">Flavoprotein</keyword>
<evidence type="ECO:0000256" key="4">
    <source>
        <dbReference type="ARBA" id="ARBA00022719"/>
    </source>
</evidence>
<dbReference type="GO" id="GO:0019646">
    <property type="term" value="P:aerobic electron transport chain"/>
    <property type="evidence" value="ECO:0007669"/>
    <property type="project" value="TreeGrafter"/>
</dbReference>
<comment type="similarity">
    <text evidence="11">Belongs to the SQRD family.</text>
</comment>
<dbReference type="InterPro" id="IPR036188">
    <property type="entry name" value="FAD/NAD-bd_sf"/>
</dbReference>
<keyword evidence="4" id="KW-0874">Quinone</keyword>
<evidence type="ECO:0000256" key="14">
    <source>
        <dbReference type="ARBA" id="ARBA00081101"/>
    </source>
</evidence>
<protein>
    <recommendedName>
        <fullName evidence="13">Sulfide-quinone reductase</fullName>
        <ecNumber evidence="12">1.8.5.4</ecNumber>
    </recommendedName>
    <alternativeName>
        <fullName evidence="14">Sulfide:quinone oxidoreductase</fullName>
    </alternativeName>
</protein>
<evidence type="ECO:0000256" key="13">
    <source>
        <dbReference type="ARBA" id="ARBA00071264"/>
    </source>
</evidence>
<evidence type="ECO:0000256" key="8">
    <source>
        <dbReference type="ARBA" id="ARBA00023136"/>
    </source>
</evidence>
<evidence type="ECO:0000256" key="9">
    <source>
        <dbReference type="ARBA" id="ARBA00050821"/>
    </source>
</evidence>
<evidence type="ECO:0000256" key="6">
    <source>
        <dbReference type="ARBA" id="ARBA00022827"/>
    </source>
</evidence>
<dbReference type="GO" id="GO:0070224">
    <property type="term" value="F:sulfide:quinone oxidoreductase activity"/>
    <property type="evidence" value="ECO:0007669"/>
    <property type="project" value="UniProtKB-EC"/>
</dbReference>
<keyword evidence="5" id="KW-0547">Nucleotide-binding</keyword>
<dbReference type="EMBL" id="CP154858">
    <property type="protein sequence ID" value="XDT72397.1"/>
    <property type="molecule type" value="Genomic_DNA"/>
</dbReference>
<evidence type="ECO:0000313" key="16">
    <source>
        <dbReference type="EMBL" id="XDT72397.1"/>
    </source>
</evidence>
<comment type="function">
    <text evidence="10">Catalyzes the oxidation of hydrogen sulfide, with the help of a quinone. Consecutive reaction cycles lead to the accumulation of a polysulfide product on the active site Cys residues; these products are released when they exceed a critical length, typically as cyclooctasulfur.</text>
</comment>
<keyword evidence="8" id="KW-0472">Membrane</keyword>
<dbReference type="SUPFAM" id="SSF51905">
    <property type="entry name" value="FAD/NAD(P)-binding domain"/>
    <property type="match status" value="2"/>
</dbReference>
<evidence type="ECO:0000256" key="7">
    <source>
        <dbReference type="ARBA" id="ARBA00023002"/>
    </source>
</evidence>
<accession>A0AB39UVQ2</accession>
<dbReference type="GO" id="GO:0000166">
    <property type="term" value="F:nucleotide binding"/>
    <property type="evidence" value="ECO:0007669"/>
    <property type="project" value="UniProtKB-KW"/>
</dbReference>
<comment type="subcellular location">
    <subcellularLocation>
        <location evidence="2">Membrane</location>
        <topology evidence="2">Peripheral membrane protein</topology>
    </subcellularLocation>
</comment>
<name>A0AB39UVQ2_9GAMM</name>